<dbReference type="InterPro" id="IPR045357">
    <property type="entry name" value="Aminopeptidase_N-like_N"/>
</dbReference>
<dbReference type="HOGENOM" id="CLU_003705_0_3_1"/>
<evidence type="ECO:0000259" key="15">
    <source>
        <dbReference type="Pfam" id="PF11838"/>
    </source>
</evidence>
<proteinExistence type="inferred from homology"/>
<evidence type="ECO:0000313" key="17">
    <source>
        <dbReference type="EMBL" id="EFJ36584.1"/>
    </source>
</evidence>
<dbReference type="InterPro" id="IPR014782">
    <property type="entry name" value="Peptidase_M1_dom"/>
</dbReference>
<dbReference type="InParanoid" id="D8QW72"/>
<keyword evidence="9 13" id="KW-0482">Metalloprotease</keyword>
<dbReference type="CDD" id="cd09601">
    <property type="entry name" value="M1_APN-Q_like"/>
    <property type="match status" value="1"/>
</dbReference>
<dbReference type="PRINTS" id="PR00756">
    <property type="entry name" value="ALADIPTASE"/>
</dbReference>
<protein>
    <recommendedName>
        <fullName evidence="13">Aminopeptidase</fullName>
        <ecNumber evidence="13">3.4.11.-</ecNumber>
    </recommendedName>
</protein>
<comment type="cofactor">
    <cofactor evidence="11 13">
        <name>Zn(2+)</name>
        <dbReference type="ChEBI" id="CHEBI:29105"/>
    </cofactor>
    <text evidence="11 13">Binds 1 zinc ion per subunit.</text>
</comment>
<feature type="binding site" evidence="11">
    <location>
        <position position="330"/>
    </location>
    <ligand>
        <name>Zn(2+)</name>
        <dbReference type="ChEBI" id="CHEBI:29105"/>
        <note>catalytic</note>
    </ligand>
</feature>
<comment type="similarity">
    <text evidence="2 13">Belongs to the peptidase M1 family.</text>
</comment>
<keyword evidence="7 11" id="KW-0862">Zinc</keyword>
<dbReference type="GO" id="GO:0008270">
    <property type="term" value="F:zinc ion binding"/>
    <property type="evidence" value="ECO:0007669"/>
    <property type="project" value="UniProtKB-UniRule"/>
</dbReference>
<dbReference type="Proteomes" id="UP000001514">
    <property type="component" value="Unassembled WGS sequence"/>
</dbReference>
<dbReference type="Gene3D" id="2.60.40.1730">
    <property type="entry name" value="tricorn interacting facor f3 domain"/>
    <property type="match status" value="1"/>
</dbReference>
<evidence type="ECO:0000256" key="3">
    <source>
        <dbReference type="ARBA" id="ARBA00022438"/>
    </source>
</evidence>
<evidence type="ECO:0000256" key="13">
    <source>
        <dbReference type="RuleBase" id="RU364040"/>
    </source>
</evidence>
<feature type="binding site" evidence="11">
    <location>
        <position position="311"/>
    </location>
    <ligand>
        <name>Zn(2+)</name>
        <dbReference type="ChEBI" id="CHEBI:29105"/>
        <note>catalytic</note>
    </ligand>
</feature>
<dbReference type="FunFam" id="1.10.390.10:FF:000006">
    <property type="entry name" value="Puromycin-sensitive aminopeptidase"/>
    <property type="match status" value="1"/>
</dbReference>
<feature type="domain" description="Peptidase M1 membrane alanine aminopeptidase" evidence="14">
    <location>
        <begin position="237"/>
        <end position="452"/>
    </location>
</feature>
<evidence type="ECO:0000313" key="18">
    <source>
        <dbReference type="Proteomes" id="UP000001514"/>
    </source>
</evidence>
<reference evidence="17 18" key="1">
    <citation type="journal article" date="2011" name="Science">
        <title>The Selaginella genome identifies genetic changes associated with the evolution of vascular plants.</title>
        <authorList>
            <person name="Banks J.A."/>
            <person name="Nishiyama T."/>
            <person name="Hasebe M."/>
            <person name="Bowman J.L."/>
            <person name="Gribskov M."/>
            <person name="dePamphilis C."/>
            <person name="Albert V.A."/>
            <person name="Aono N."/>
            <person name="Aoyama T."/>
            <person name="Ambrose B.A."/>
            <person name="Ashton N.W."/>
            <person name="Axtell M.J."/>
            <person name="Barker E."/>
            <person name="Barker M.S."/>
            <person name="Bennetzen J.L."/>
            <person name="Bonawitz N.D."/>
            <person name="Chapple C."/>
            <person name="Cheng C."/>
            <person name="Correa L.G."/>
            <person name="Dacre M."/>
            <person name="DeBarry J."/>
            <person name="Dreyer I."/>
            <person name="Elias M."/>
            <person name="Engstrom E.M."/>
            <person name="Estelle M."/>
            <person name="Feng L."/>
            <person name="Finet C."/>
            <person name="Floyd S.K."/>
            <person name="Frommer W.B."/>
            <person name="Fujita T."/>
            <person name="Gramzow L."/>
            <person name="Gutensohn M."/>
            <person name="Harholt J."/>
            <person name="Hattori M."/>
            <person name="Heyl A."/>
            <person name="Hirai T."/>
            <person name="Hiwatashi Y."/>
            <person name="Ishikawa M."/>
            <person name="Iwata M."/>
            <person name="Karol K.G."/>
            <person name="Koehler B."/>
            <person name="Kolukisaoglu U."/>
            <person name="Kubo M."/>
            <person name="Kurata T."/>
            <person name="Lalonde S."/>
            <person name="Li K."/>
            <person name="Li Y."/>
            <person name="Litt A."/>
            <person name="Lyons E."/>
            <person name="Manning G."/>
            <person name="Maruyama T."/>
            <person name="Michael T.P."/>
            <person name="Mikami K."/>
            <person name="Miyazaki S."/>
            <person name="Morinaga S."/>
            <person name="Murata T."/>
            <person name="Mueller-Roeber B."/>
            <person name="Nelson D.R."/>
            <person name="Obara M."/>
            <person name="Oguri Y."/>
            <person name="Olmstead R.G."/>
            <person name="Onodera N."/>
            <person name="Petersen B.L."/>
            <person name="Pils B."/>
            <person name="Prigge M."/>
            <person name="Rensing S.A."/>
            <person name="Riano-Pachon D.M."/>
            <person name="Roberts A.W."/>
            <person name="Sato Y."/>
            <person name="Scheller H.V."/>
            <person name="Schulz B."/>
            <person name="Schulz C."/>
            <person name="Shakirov E.V."/>
            <person name="Shibagaki N."/>
            <person name="Shinohara N."/>
            <person name="Shippen D.E."/>
            <person name="Soerensen I."/>
            <person name="Sotooka R."/>
            <person name="Sugimoto N."/>
            <person name="Sugita M."/>
            <person name="Sumikawa N."/>
            <person name="Tanurdzic M."/>
            <person name="Theissen G."/>
            <person name="Ulvskov P."/>
            <person name="Wakazuki S."/>
            <person name="Weng J.K."/>
            <person name="Willats W.W."/>
            <person name="Wipf D."/>
            <person name="Wolf P.G."/>
            <person name="Yang L."/>
            <person name="Zimmer A.D."/>
            <person name="Zhu Q."/>
            <person name="Mitros T."/>
            <person name="Hellsten U."/>
            <person name="Loque D."/>
            <person name="Otillar R."/>
            <person name="Salamov A."/>
            <person name="Schmutz J."/>
            <person name="Shapiro H."/>
            <person name="Lindquist E."/>
            <person name="Lucas S."/>
            <person name="Rokhsar D."/>
            <person name="Grigoriev I.V."/>
        </authorList>
    </citation>
    <scope>NUCLEOTIDE SEQUENCE [LARGE SCALE GENOMIC DNA]</scope>
</reference>
<dbReference type="InterPro" id="IPR042097">
    <property type="entry name" value="Aminopeptidase_N-like_N_sf"/>
</dbReference>
<dbReference type="Pfam" id="PF11838">
    <property type="entry name" value="ERAP1_C"/>
    <property type="match status" value="1"/>
</dbReference>
<dbReference type="KEGG" id="smo:SELMODRAFT_438332"/>
<dbReference type="GO" id="GO:0043171">
    <property type="term" value="P:peptide catabolic process"/>
    <property type="evidence" value="ECO:0000318"/>
    <property type="project" value="GO_Central"/>
</dbReference>
<dbReference type="eggNOG" id="KOG1046">
    <property type="taxonomic scope" value="Eukaryota"/>
</dbReference>
<keyword evidence="18" id="KW-1185">Reference proteome</keyword>
<sequence>MASSRLPKTVLPRRYELELWVDLDACAFKGKLQILLDIVEPVSKVVLNVADLILETESLCLRYVEDFDEFVQIVHPAASTVDQENELLVLDFGEKKLHVGKATLFIDYHGLLNEKLDAFYRSTYKSGGIEKNMAVTVFEPADARRCFPCWDEPDFKACFKFKVHVPVDRMVLSTMPALQEVVNGNTKMVEFQESPLMSTYITAIAIGEFEHLEGVSDDGIPARVYTRFEQLQKAKFGFDIMLKVLPFYARFFQLQYPLPKLDIVSVAAFKAGALEEFGLIVFMDDALFVDENTTTLKKQEVAINVAHEVGHMWFGNLVTIEWWTHIWLNEGMATWISYMAVDYLFPDWNIWMEFHKEIMYDAFKLDALESTHPVEVEVQHARQTMEVFDVIGYCKGASLIYMLQDYVGLTDIQRGLQLYMEKFAFSNAKSDDLWDCIQEVTGKPIKDLMCSWTKLNGYPILKATMLNDHELEIEQTRFLASGQPAEGQWIVPVKLISGSYNCQQSILLKDRKCIVRLPARTVVKLNIGQSGFYRVEYDEQLLTALKDSISSGWLSPVDRLGGSFFTRIIPRPILLQSTRQPLSALLSLLEVYRQEDDPTVLSHMITVALSLLDVVSVAIPSSKERVSKFLVGLMENAASKLGWEAVQGESHSNSGLREELLHALVVLGHEKTILEAKRRFRNKAMVPLASNMLKAAYASVMKDCNRYGFDELLEIYRFSDKLEERNLALSTLAGSSDPDLVVEALNFSLSPAVRPQNVTDIFSGLTITNGITAWNWLKENWGPVHAKLGEGFLLRRLVDRVASKLWTRDIVDDVEETISSRISFFRKFAGRCSEKVKLMALWVKAIRRQDSTPTPTQSL</sequence>
<dbReference type="GO" id="GO:0006508">
    <property type="term" value="P:proteolysis"/>
    <property type="evidence" value="ECO:0000318"/>
    <property type="project" value="GO_Central"/>
</dbReference>
<keyword evidence="4 13" id="KW-0645">Protease</keyword>
<evidence type="ECO:0000259" key="16">
    <source>
        <dbReference type="Pfam" id="PF17900"/>
    </source>
</evidence>
<evidence type="ECO:0000256" key="9">
    <source>
        <dbReference type="ARBA" id="ARBA00023049"/>
    </source>
</evidence>
<dbReference type="EC" id="3.4.11.-" evidence="13"/>
<keyword evidence="3 13" id="KW-0031">Aminopeptidase</keyword>
<dbReference type="Gene3D" id="2.60.40.1910">
    <property type="match status" value="1"/>
</dbReference>
<dbReference type="InterPro" id="IPR001930">
    <property type="entry name" value="Peptidase_M1"/>
</dbReference>
<feature type="site" description="Transition state stabilizer" evidence="12">
    <location>
        <position position="393"/>
    </location>
</feature>
<dbReference type="Pfam" id="PF17900">
    <property type="entry name" value="Peptidase_M1_N"/>
    <property type="match status" value="1"/>
</dbReference>
<gene>
    <name evidence="17" type="ORF">SELMODRAFT_438332</name>
</gene>
<evidence type="ECO:0000259" key="14">
    <source>
        <dbReference type="Pfam" id="PF01433"/>
    </source>
</evidence>
<evidence type="ECO:0000256" key="1">
    <source>
        <dbReference type="ARBA" id="ARBA00004174"/>
    </source>
</evidence>
<evidence type="ECO:0000256" key="5">
    <source>
        <dbReference type="ARBA" id="ARBA00022723"/>
    </source>
</evidence>
<evidence type="ECO:0000256" key="10">
    <source>
        <dbReference type="PIRSR" id="PIRSR634016-1"/>
    </source>
</evidence>
<dbReference type="InterPro" id="IPR034016">
    <property type="entry name" value="M1_APN-typ"/>
</dbReference>
<dbReference type="AlphaFoldDB" id="D8QW72"/>
<evidence type="ECO:0000256" key="8">
    <source>
        <dbReference type="ARBA" id="ARBA00022848"/>
    </source>
</evidence>
<evidence type="ECO:0000256" key="11">
    <source>
        <dbReference type="PIRSR" id="PIRSR634016-3"/>
    </source>
</evidence>
<dbReference type="SUPFAM" id="SSF63737">
    <property type="entry name" value="Leukotriene A4 hydrolase N-terminal domain"/>
    <property type="match status" value="1"/>
</dbReference>
<dbReference type="Pfam" id="PF01433">
    <property type="entry name" value="Peptidase_M1"/>
    <property type="match status" value="1"/>
</dbReference>
<dbReference type="InterPro" id="IPR027268">
    <property type="entry name" value="Peptidase_M4/M1_CTD_sf"/>
</dbReference>
<accession>D8QW72</accession>
<dbReference type="InterPro" id="IPR050344">
    <property type="entry name" value="Peptidase_M1_aminopeptidases"/>
</dbReference>
<dbReference type="Gramene" id="EFJ36584">
    <property type="protein sequence ID" value="EFJ36584"/>
    <property type="gene ID" value="SELMODRAFT_438332"/>
</dbReference>
<keyword evidence="8" id="KW-0256">Endoplasmic reticulum</keyword>
<dbReference type="Gene3D" id="1.10.390.10">
    <property type="entry name" value="Neutral Protease Domain 2"/>
    <property type="match status" value="1"/>
</dbReference>
<dbReference type="Gene3D" id="1.25.50.20">
    <property type="match status" value="1"/>
</dbReference>
<feature type="active site" description="Proton acceptor" evidence="10">
    <location>
        <position position="308"/>
    </location>
</feature>
<feature type="binding site" evidence="11">
    <location>
        <position position="307"/>
    </location>
    <ligand>
        <name>Zn(2+)</name>
        <dbReference type="ChEBI" id="CHEBI:29105"/>
        <note>catalytic</note>
    </ligand>
</feature>
<dbReference type="PANTHER" id="PTHR11533:SF174">
    <property type="entry name" value="PUROMYCIN-SENSITIVE AMINOPEPTIDASE-RELATED"/>
    <property type="match status" value="1"/>
</dbReference>
<evidence type="ECO:0000256" key="12">
    <source>
        <dbReference type="PIRSR" id="PIRSR634016-4"/>
    </source>
</evidence>
<feature type="domain" description="ERAP1-like C-terminal" evidence="15">
    <location>
        <begin position="523"/>
        <end position="821"/>
    </location>
</feature>
<evidence type="ECO:0000256" key="4">
    <source>
        <dbReference type="ARBA" id="ARBA00022670"/>
    </source>
</evidence>
<comment type="subcellular location">
    <subcellularLocation>
        <location evidence="1">Microsome membrane</location>
        <topology evidence="1">Peripheral membrane protein</topology>
    </subcellularLocation>
</comment>
<evidence type="ECO:0000256" key="6">
    <source>
        <dbReference type="ARBA" id="ARBA00022801"/>
    </source>
</evidence>
<keyword evidence="5 11" id="KW-0479">Metal-binding</keyword>
<name>D8QW72_SELML</name>
<dbReference type="PANTHER" id="PTHR11533">
    <property type="entry name" value="PROTEASE M1 ZINC METALLOPROTEASE"/>
    <property type="match status" value="1"/>
</dbReference>
<feature type="domain" description="Aminopeptidase N-like N-terminal" evidence="16">
    <location>
        <begin position="12"/>
        <end position="201"/>
    </location>
</feature>
<evidence type="ECO:0000256" key="7">
    <source>
        <dbReference type="ARBA" id="ARBA00022833"/>
    </source>
</evidence>
<keyword evidence="8" id="KW-0492">Microsome</keyword>
<keyword evidence="6 13" id="KW-0378">Hydrolase</keyword>
<dbReference type="STRING" id="88036.D8QW72"/>
<dbReference type="GO" id="GO:0070006">
    <property type="term" value="F:metalloaminopeptidase activity"/>
    <property type="evidence" value="ECO:0000318"/>
    <property type="project" value="GO_Central"/>
</dbReference>
<dbReference type="SUPFAM" id="SSF55486">
    <property type="entry name" value="Metalloproteases ('zincins'), catalytic domain"/>
    <property type="match status" value="1"/>
</dbReference>
<evidence type="ECO:0000256" key="2">
    <source>
        <dbReference type="ARBA" id="ARBA00010136"/>
    </source>
</evidence>
<organism evidence="18">
    <name type="scientific">Selaginella moellendorffii</name>
    <name type="common">Spikemoss</name>
    <dbReference type="NCBI Taxonomy" id="88036"/>
    <lineage>
        <taxon>Eukaryota</taxon>
        <taxon>Viridiplantae</taxon>
        <taxon>Streptophyta</taxon>
        <taxon>Embryophyta</taxon>
        <taxon>Tracheophyta</taxon>
        <taxon>Lycopodiopsida</taxon>
        <taxon>Selaginellales</taxon>
        <taxon>Selaginellaceae</taxon>
        <taxon>Selaginella</taxon>
    </lineage>
</organism>
<dbReference type="EMBL" id="GL377567">
    <property type="protein sequence ID" value="EFJ36584.1"/>
    <property type="molecule type" value="Genomic_DNA"/>
</dbReference>
<dbReference type="InterPro" id="IPR024571">
    <property type="entry name" value="ERAP1-like_C_dom"/>
</dbReference>